<keyword evidence="2" id="KW-1185">Reference proteome</keyword>
<sequence>MVNMRQILAGFSGFENDCLFFREDYGLGKDQLFIIRGCGSYDLQTAHEWTRLKPPVYALYKKDIVTARLAENALPAG</sequence>
<protein>
    <recommendedName>
        <fullName evidence="3">Diaminopimelate decarboxylase</fullName>
    </recommendedName>
</protein>
<organism evidence="1 2">
    <name type="scientific">Bartonella pachyuromydis</name>
    <dbReference type="NCBI Taxonomy" id="931097"/>
    <lineage>
        <taxon>Bacteria</taxon>
        <taxon>Pseudomonadati</taxon>
        <taxon>Pseudomonadota</taxon>
        <taxon>Alphaproteobacteria</taxon>
        <taxon>Hyphomicrobiales</taxon>
        <taxon>Bartonellaceae</taxon>
        <taxon>Bartonella</taxon>
    </lineage>
</organism>
<evidence type="ECO:0000313" key="2">
    <source>
        <dbReference type="Proteomes" id="UP001501699"/>
    </source>
</evidence>
<evidence type="ECO:0008006" key="3">
    <source>
        <dbReference type="Google" id="ProtNLM"/>
    </source>
</evidence>
<dbReference type="EMBL" id="BAABJA010000002">
    <property type="protein sequence ID" value="GAA4660816.1"/>
    <property type="molecule type" value="Genomic_DNA"/>
</dbReference>
<name>A0ABP8VF29_9HYPH</name>
<gene>
    <name evidence="1" type="ORF">GCM10023262_05750</name>
</gene>
<proteinExistence type="predicted"/>
<reference evidence="2" key="1">
    <citation type="journal article" date="2019" name="Int. J. Syst. Evol. Microbiol.">
        <title>The Global Catalogue of Microorganisms (GCM) 10K type strain sequencing project: providing services to taxonomists for standard genome sequencing and annotation.</title>
        <authorList>
            <consortium name="The Broad Institute Genomics Platform"/>
            <consortium name="The Broad Institute Genome Sequencing Center for Infectious Disease"/>
            <person name="Wu L."/>
            <person name="Ma J."/>
        </authorList>
    </citation>
    <scope>NUCLEOTIDE SEQUENCE [LARGE SCALE GENOMIC DNA]</scope>
    <source>
        <strain evidence="2">JCM 17714</strain>
    </source>
</reference>
<dbReference type="Proteomes" id="UP001501699">
    <property type="component" value="Unassembled WGS sequence"/>
</dbReference>
<accession>A0ABP8VF29</accession>
<comment type="caution">
    <text evidence="1">The sequence shown here is derived from an EMBL/GenBank/DDBJ whole genome shotgun (WGS) entry which is preliminary data.</text>
</comment>
<evidence type="ECO:0000313" key="1">
    <source>
        <dbReference type="EMBL" id="GAA4660816.1"/>
    </source>
</evidence>